<evidence type="ECO:0000313" key="2">
    <source>
        <dbReference type="EMBL" id="KAH0750328.1"/>
    </source>
</evidence>
<accession>A0ABQ7UMA8</accession>
<comment type="caution">
    <text evidence="2">The sequence shown here is derived from an EMBL/GenBank/DDBJ whole genome shotgun (WGS) entry which is preliminary data.</text>
</comment>
<evidence type="ECO:0000256" key="1">
    <source>
        <dbReference type="SAM" id="MobiDB-lite"/>
    </source>
</evidence>
<keyword evidence="3" id="KW-1185">Reference proteome</keyword>
<sequence>MQLKQASATGEKRVRERKRETYNSNSPEKTDVRRMRMVPTAFSFKLKAKNNMPSILNSTSYYFK</sequence>
<name>A0ABQ7UMA8_SOLTU</name>
<proteinExistence type="predicted"/>
<feature type="compositionally biased region" description="Basic and acidic residues" evidence="1">
    <location>
        <begin position="10"/>
        <end position="21"/>
    </location>
</feature>
<gene>
    <name evidence="2" type="ORF">KY290_029560</name>
</gene>
<evidence type="ECO:0000313" key="3">
    <source>
        <dbReference type="Proteomes" id="UP000826656"/>
    </source>
</evidence>
<organism evidence="2 3">
    <name type="scientific">Solanum tuberosum</name>
    <name type="common">Potato</name>
    <dbReference type="NCBI Taxonomy" id="4113"/>
    <lineage>
        <taxon>Eukaryota</taxon>
        <taxon>Viridiplantae</taxon>
        <taxon>Streptophyta</taxon>
        <taxon>Embryophyta</taxon>
        <taxon>Tracheophyta</taxon>
        <taxon>Spermatophyta</taxon>
        <taxon>Magnoliopsida</taxon>
        <taxon>eudicotyledons</taxon>
        <taxon>Gunneridae</taxon>
        <taxon>Pentapetalae</taxon>
        <taxon>asterids</taxon>
        <taxon>lamiids</taxon>
        <taxon>Solanales</taxon>
        <taxon>Solanaceae</taxon>
        <taxon>Solanoideae</taxon>
        <taxon>Solaneae</taxon>
        <taxon>Solanum</taxon>
    </lineage>
</organism>
<dbReference type="Proteomes" id="UP000826656">
    <property type="component" value="Unassembled WGS sequence"/>
</dbReference>
<reference evidence="2 3" key="1">
    <citation type="journal article" date="2021" name="bioRxiv">
        <title>Chromosome-scale and haplotype-resolved genome assembly of a tetraploid potato cultivar.</title>
        <authorList>
            <person name="Sun H."/>
            <person name="Jiao W.-B."/>
            <person name="Krause K."/>
            <person name="Campoy J.A."/>
            <person name="Goel M."/>
            <person name="Folz-Donahue K."/>
            <person name="Kukat C."/>
            <person name="Huettel B."/>
            <person name="Schneeberger K."/>
        </authorList>
    </citation>
    <scope>NUCLEOTIDE SEQUENCE [LARGE SCALE GENOMIC DNA]</scope>
    <source>
        <strain evidence="2">SolTubOtavaFocal</strain>
        <tissue evidence="2">Leaves</tissue>
    </source>
</reference>
<feature type="region of interest" description="Disordered" evidence="1">
    <location>
        <begin position="1"/>
        <end position="34"/>
    </location>
</feature>
<dbReference type="EMBL" id="JAIVGD010000019">
    <property type="protein sequence ID" value="KAH0750328.1"/>
    <property type="molecule type" value="Genomic_DNA"/>
</dbReference>
<protein>
    <submittedName>
        <fullName evidence="2">Uncharacterized protein</fullName>
    </submittedName>
</protein>